<dbReference type="InterPro" id="IPR029063">
    <property type="entry name" value="SAM-dependent_MTases_sf"/>
</dbReference>
<name>A0A3N1CTD9_9ACTN</name>
<dbReference type="GO" id="GO:0008168">
    <property type="term" value="F:methyltransferase activity"/>
    <property type="evidence" value="ECO:0007669"/>
    <property type="project" value="UniProtKB-KW"/>
</dbReference>
<sequence length="269" mass="27198">MTVEEGLSRAGSAAAHPDPAGPRHAGPRGARASADPVSVVREALRPVLAGGPLDVLDVGGGTGHYAVPLAALGHHVTVVDPNADALAILERRAAEAGVAVHGVQGEAADVAALVGPARADLVLCHSVLEYLEDVPRGLAALVEVTRPGGTVSLLVPGALAAVVHRAVAGHFAEAQRALTAEDGRWGDRDPVPRRFTRAGLLELAAGAGLAEPRIQGVRVFGDLVPGAAAEADPRAAEALAALETAASAHPVLADLAARLHLTARRPRVA</sequence>
<evidence type="ECO:0000256" key="2">
    <source>
        <dbReference type="ARBA" id="ARBA00022679"/>
    </source>
</evidence>
<keyword evidence="3" id="KW-0949">S-adenosyl-L-methionine</keyword>
<gene>
    <name evidence="6" type="ORF">EDD29_1458</name>
</gene>
<feature type="region of interest" description="Disordered" evidence="4">
    <location>
        <begin position="1"/>
        <end position="36"/>
    </location>
</feature>
<feature type="domain" description="Methyltransferase" evidence="5">
    <location>
        <begin position="55"/>
        <end position="149"/>
    </location>
</feature>
<reference evidence="6 7" key="1">
    <citation type="submission" date="2018-11" db="EMBL/GenBank/DDBJ databases">
        <title>Sequencing the genomes of 1000 actinobacteria strains.</title>
        <authorList>
            <person name="Klenk H.-P."/>
        </authorList>
    </citation>
    <scope>NUCLEOTIDE SEQUENCE [LARGE SCALE GENOMIC DNA]</scope>
    <source>
        <strain evidence="6 7">DSM 44254</strain>
    </source>
</reference>
<evidence type="ECO:0000256" key="1">
    <source>
        <dbReference type="ARBA" id="ARBA00022603"/>
    </source>
</evidence>
<dbReference type="PANTHER" id="PTHR43464">
    <property type="entry name" value="METHYLTRANSFERASE"/>
    <property type="match status" value="1"/>
</dbReference>
<comment type="caution">
    <text evidence="6">The sequence shown here is derived from an EMBL/GenBank/DDBJ whole genome shotgun (WGS) entry which is preliminary data.</text>
</comment>
<evidence type="ECO:0000313" key="6">
    <source>
        <dbReference type="EMBL" id="ROO83948.1"/>
    </source>
</evidence>
<dbReference type="SUPFAM" id="SSF53335">
    <property type="entry name" value="S-adenosyl-L-methionine-dependent methyltransferases"/>
    <property type="match status" value="1"/>
</dbReference>
<protein>
    <submittedName>
        <fullName evidence="6">Methyltransferase family protein</fullName>
    </submittedName>
</protein>
<dbReference type="Proteomes" id="UP000272400">
    <property type="component" value="Unassembled WGS sequence"/>
</dbReference>
<dbReference type="Pfam" id="PF13649">
    <property type="entry name" value="Methyltransf_25"/>
    <property type="match status" value="1"/>
</dbReference>
<evidence type="ECO:0000256" key="3">
    <source>
        <dbReference type="ARBA" id="ARBA00022691"/>
    </source>
</evidence>
<evidence type="ECO:0000256" key="4">
    <source>
        <dbReference type="SAM" id="MobiDB-lite"/>
    </source>
</evidence>
<dbReference type="Gene3D" id="3.40.50.150">
    <property type="entry name" value="Vaccinia Virus protein VP39"/>
    <property type="match status" value="1"/>
</dbReference>
<evidence type="ECO:0000259" key="5">
    <source>
        <dbReference type="Pfam" id="PF13649"/>
    </source>
</evidence>
<dbReference type="PANTHER" id="PTHR43464:SF19">
    <property type="entry name" value="UBIQUINONE BIOSYNTHESIS O-METHYLTRANSFERASE, MITOCHONDRIAL"/>
    <property type="match status" value="1"/>
</dbReference>
<dbReference type="AlphaFoldDB" id="A0A3N1CTD9"/>
<dbReference type="InterPro" id="IPR041698">
    <property type="entry name" value="Methyltransf_25"/>
</dbReference>
<dbReference type="RefSeq" id="WP_123663482.1">
    <property type="nucleotide sequence ID" value="NZ_RJKE01000001.1"/>
</dbReference>
<dbReference type="CDD" id="cd02440">
    <property type="entry name" value="AdoMet_MTases"/>
    <property type="match status" value="1"/>
</dbReference>
<keyword evidence="2 6" id="KW-0808">Transferase</keyword>
<keyword evidence="7" id="KW-1185">Reference proteome</keyword>
<evidence type="ECO:0000313" key="7">
    <source>
        <dbReference type="Proteomes" id="UP000272400"/>
    </source>
</evidence>
<dbReference type="EMBL" id="RJKE01000001">
    <property type="protein sequence ID" value="ROO83948.1"/>
    <property type="molecule type" value="Genomic_DNA"/>
</dbReference>
<dbReference type="GO" id="GO:0032259">
    <property type="term" value="P:methylation"/>
    <property type="evidence" value="ECO:0007669"/>
    <property type="project" value="UniProtKB-KW"/>
</dbReference>
<keyword evidence="1 6" id="KW-0489">Methyltransferase</keyword>
<organism evidence="6 7">
    <name type="scientific">Actinocorallia herbida</name>
    <dbReference type="NCBI Taxonomy" id="58109"/>
    <lineage>
        <taxon>Bacteria</taxon>
        <taxon>Bacillati</taxon>
        <taxon>Actinomycetota</taxon>
        <taxon>Actinomycetes</taxon>
        <taxon>Streptosporangiales</taxon>
        <taxon>Thermomonosporaceae</taxon>
        <taxon>Actinocorallia</taxon>
    </lineage>
</organism>
<dbReference type="OrthoDB" id="3366024at2"/>
<accession>A0A3N1CTD9</accession>
<proteinExistence type="predicted"/>